<dbReference type="RefSeq" id="WP_108779565.1">
    <property type="nucleotide sequence ID" value="NZ_CP029186.1"/>
</dbReference>
<dbReference type="InterPro" id="IPR007712">
    <property type="entry name" value="RelE/ParE_toxin"/>
</dbReference>
<dbReference type="OrthoDB" id="595476at2"/>
<dbReference type="Proteomes" id="UP000244929">
    <property type="component" value="Chromosome"/>
</dbReference>
<evidence type="ECO:0000313" key="3">
    <source>
        <dbReference type="EMBL" id="AWH86843.1"/>
    </source>
</evidence>
<accession>A0A2S1R297</accession>
<sequence>MAFKVIFSPAALTDIFDAMEWYEEQQENLGNRFYEDVISTLEYTVTHPHSFSKKKDNFRELALPTFPYVIIYEIFDDIVTIAAVFHTSQNPRKKP</sequence>
<dbReference type="InterPro" id="IPR051803">
    <property type="entry name" value="TA_system_RelE-like_toxin"/>
</dbReference>
<dbReference type="Pfam" id="PF05016">
    <property type="entry name" value="ParE_toxin"/>
    <property type="match status" value="1"/>
</dbReference>
<comment type="similarity">
    <text evidence="1">Belongs to the RelE toxin family.</text>
</comment>
<dbReference type="KEGG" id="falb:HYN59_17780"/>
<gene>
    <name evidence="3" type="ORF">HYN59_17780</name>
</gene>
<evidence type="ECO:0000256" key="1">
    <source>
        <dbReference type="ARBA" id="ARBA00006226"/>
    </source>
</evidence>
<protein>
    <recommendedName>
        <fullName evidence="5">Type II toxin-antitoxin system RelE/ParE family toxin</fullName>
    </recommendedName>
</protein>
<organism evidence="3 4">
    <name type="scientific">Flavobacterium album</name>
    <dbReference type="NCBI Taxonomy" id="2175091"/>
    <lineage>
        <taxon>Bacteria</taxon>
        <taxon>Pseudomonadati</taxon>
        <taxon>Bacteroidota</taxon>
        <taxon>Flavobacteriia</taxon>
        <taxon>Flavobacteriales</taxon>
        <taxon>Flavobacteriaceae</taxon>
        <taxon>Flavobacterium</taxon>
    </lineage>
</organism>
<dbReference type="AlphaFoldDB" id="A0A2S1R297"/>
<dbReference type="Gene3D" id="3.30.2310.20">
    <property type="entry name" value="RelE-like"/>
    <property type="match status" value="1"/>
</dbReference>
<dbReference type="InterPro" id="IPR035093">
    <property type="entry name" value="RelE/ParE_toxin_dom_sf"/>
</dbReference>
<keyword evidence="2" id="KW-1277">Toxin-antitoxin system</keyword>
<proteinExistence type="inferred from homology"/>
<dbReference type="PANTHER" id="PTHR33755:SF8">
    <property type="entry name" value="TOXIN PARE2"/>
    <property type="match status" value="1"/>
</dbReference>
<dbReference type="EMBL" id="CP029186">
    <property type="protein sequence ID" value="AWH86843.1"/>
    <property type="molecule type" value="Genomic_DNA"/>
</dbReference>
<keyword evidence="4" id="KW-1185">Reference proteome</keyword>
<evidence type="ECO:0000256" key="2">
    <source>
        <dbReference type="ARBA" id="ARBA00022649"/>
    </source>
</evidence>
<evidence type="ECO:0008006" key="5">
    <source>
        <dbReference type="Google" id="ProtNLM"/>
    </source>
</evidence>
<evidence type="ECO:0000313" key="4">
    <source>
        <dbReference type="Proteomes" id="UP000244929"/>
    </source>
</evidence>
<name>A0A2S1R297_9FLAO</name>
<reference evidence="3 4" key="1">
    <citation type="submission" date="2018-04" db="EMBL/GenBank/DDBJ databases">
        <title>Genome sequencing of Flavobacterium sp. HYN0059.</title>
        <authorList>
            <person name="Yi H."/>
            <person name="Baek C."/>
        </authorList>
    </citation>
    <scope>NUCLEOTIDE SEQUENCE [LARGE SCALE GENOMIC DNA]</scope>
    <source>
        <strain evidence="3 4">HYN0059</strain>
    </source>
</reference>
<dbReference type="PANTHER" id="PTHR33755">
    <property type="entry name" value="TOXIN PARE1-RELATED"/>
    <property type="match status" value="1"/>
</dbReference>